<evidence type="ECO:0000313" key="10">
    <source>
        <dbReference type="JaponicusDB" id="SJAG_04919"/>
    </source>
</evidence>
<evidence type="ECO:0000256" key="5">
    <source>
        <dbReference type="ARBA" id="ARBA00022816"/>
    </source>
</evidence>
<dbReference type="Proteomes" id="UP000001744">
    <property type="component" value="Unassembled WGS sequence"/>
</dbReference>
<evidence type="ECO:0000313" key="9">
    <source>
        <dbReference type="EMBL" id="EEB09697.1"/>
    </source>
</evidence>
<evidence type="ECO:0000256" key="1">
    <source>
        <dbReference type="ARBA" id="ARBA00004604"/>
    </source>
</evidence>
<organism evidence="9 11">
    <name type="scientific">Schizosaccharomyces japonicus (strain yFS275 / FY16936)</name>
    <name type="common">Fission yeast</name>
    <dbReference type="NCBI Taxonomy" id="402676"/>
    <lineage>
        <taxon>Eukaryota</taxon>
        <taxon>Fungi</taxon>
        <taxon>Dikarya</taxon>
        <taxon>Ascomycota</taxon>
        <taxon>Taphrinomycotina</taxon>
        <taxon>Schizosaccharomycetes</taxon>
        <taxon>Schizosaccharomycetales</taxon>
        <taxon>Schizosaccharomycetaceae</taxon>
        <taxon>Schizosaccharomyces</taxon>
    </lineage>
</organism>
<protein>
    <submittedName>
        <fullName evidence="9">Uncharacterized protein</fullName>
    </submittedName>
</protein>
<gene>
    <name evidence="10" type="primary">loc1</name>
    <name evidence="9" type="ORF">SJAG_04919</name>
</gene>
<accession>B6K843</accession>
<comment type="subcellular location">
    <subcellularLocation>
        <location evidence="1">Nucleus</location>
        <location evidence="1">Nucleolus</location>
    </subcellularLocation>
</comment>
<comment type="similarity">
    <text evidence="2">Belongs to the LOC1 family.</text>
</comment>
<keyword evidence="3" id="KW-0813">Transport</keyword>
<feature type="compositionally biased region" description="Basic residues" evidence="8">
    <location>
        <begin position="106"/>
        <end position="115"/>
    </location>
</feature>
<proteinExistence type="inferred from homology"/>
<reference evidence="9 11" key="1">
    <citation type="journal article" date="2011" name="Science">
        <title>Comparative functional genomics of the fission yeasts.</title>
        <authorList>
            <person name="Rhind N."/>
            <person name="Chen Z."/>
            <person name="Yassour M."/>
            <person name="Thompson D.A."/>
            <person name="Haas B.J."/>
            <person name="Habib N."/>
            <person name="Wapinski I."/>
            <person name="Roy S."/>
            <person name="Lin M.F."/>
            <person name="Heiman D.I."/>
            <person name="Young S.K."/>
            <person name="Furuya K."/>
            <person name="Guo Y."/>
            <person name="Pidoux A."/>
            <person name="Chen H.M."/>
            <person name="Robbertse B."/>
            <person name="Goldberg J.M."/>
            <person name="Aoki K."/>
            <person name="Bayne E.H."/>
            <person name="Berlin A.M."/>
            <person name="Desjardins C.A."/>
            <person name="Dobbs E."/>
            <person name="Dukaj L."/>
            <person name="Fan L."/>
            <person name="FitzGerald M.G."/>
            <person name="French C."/>
            <person name="Gujja S."/>
            <person name="Hansen K."/>
            <person name="Keifenheim D."/>
            <person name="Levin J.Z."/>
            <person name="Mosher R.A."/>
            <person name="Mueller C.A."/>
            <person name="Pfiffner J."/>
            <person name="Priest M."/>
            <person name="Russ C."/>
            <person name="Smialowska A."/>
            <person name="Swoboda P."/>
            <person name="Sykes S.M."/>
            <person name="Vaughn M."/>
            <person name="Vengrova S."/>
            <person name="Yoder R."/>
            <person name="Zeng Q."/>
            <person name="Allshire R."/>
            <person name="Baulcombe D."/>
            <person name="Birren B.W."/>
            <person name="Brown W."/>
            <person name="Ekwall K."/>
            <person name="Kellis M."/>
            <person name="Leatherwood J."/>
            <person name="Levin H."/>
            <person name="Margalit H."/>
            <person name="Martienssen R."/>
            <person name="Nieduszynski C.A."/>
            <person name="Spatafora J.W."/>
            <person name="Friedman N."/>
            <person name="Dalgaard J.Z."/>
            <person name="Baumann P."/>
            <person name="Niki H."/>
            <person name="Regev A."/>
            <person name="Nusbaum C."/>
        </authorList>
    </citation>
    <scope>NUCLEOTIDE SEQUENCE [LARGE SCALE GENOMIC DNA]</scope>
    <source>
        <strain evidence="11">yFS275 / FY16936</strain>
    </source>
</reference>
<evidence type="ECO:0000256" key="2">
    <source>
        <dbReference type="ARBA" id="ARBA00008132"/>
    </source>
</evidence>
<dbReference type="GO" id="GO:0051028">
    <property type="term" value="P:mRNA transport"/>
    <property type="evidence" value="ECO:0007669"/>
    <property type="project" value="UniProtKB-KW"/>
</dbReference>
<evidence type="ECO:0000256" key="7">
    <source>
        <dbReference type="ARBA" id="ARBA00023242"/>
    </source>
</evidence>
<keyword evidence="11" id="KW-1185">Reference proteome</keyword>
<dbReference type="AlphaFoldDB" id="B6K843"/>
<evidence type="ECO:0000256" key="6">
    <source>
        <dbReference type="ARBA" id="ARBA00023054"/>
    </source>
</evidence>
<dbReference type="EMBL" id="KE651167">
    <property type="protein sequence ID" value="EEB09697.1"/>
    <property type="molecule type" value="Genomic_DNA"/>
</dbReference>
<dbReference type="OrthoDB" id="5406330at2759"/>
<name>B6K843_SCHJY</name>
<dbReference type="PANTHER" id="PTHR28028">
    <property type="entry name" value="60S RIBOSOMAL SUBUNIT ASSEMBLY/EXPORT PROTEIN LOC1"/>
    <property type="match status" value="1"/>
</dbReference>
<feature type="compositionally biased region" description="Basic residues" evidence="8">
    <location>
        <begin position="45"/>
        <end position="54"/>
    </location>
</feature>
<sequence>MAKKQKSTPSDGNKSKTHTTRKQPFREDELEIPKLNTSRNPQSIVRKKGKKKGKKFAESTEDLKAILGQVNLELDDKIKTKLQIAHEREQAFSHEVNKPEPVSKREAKRLKSKGK</sequence>
<feature type="compositionally biased region" description="Basic and acidic residues" evidence="8">
    <location>
        <begin position="90"/>
        <end position="105"/>
    </location>
</feature>
<dbReference type="GO" id="GO:0005730">
    <property type="term" value="C:nucleolus"/>
    <property type="evidence" value="ECO:0007669"/>
    <property type="project" value="UniProtKB-SubCell"/>
</dbReference>
<evidence type="ECO:0000256" key="3">
    <source>
        <dbReference type="ARBA" id="ARBA00022448"/>
    </source>
</evidence>
<evidence type="ECO:0000256" key="4">
    <source>
        <dbReference type="ARBA" id="ARBA00022517"/>
    </source>
</evidence>
<keyword evidence="6" id="KW-0175">Coiled coil</keyword>
<keyword evidence="5" id="KW-0509">mRNA transport</keyword>
<evidence type="ECO:0000313" key="11">
    <source>
        <dbReference type="Proteomes" id="UP000001744"/>
    </source>
</evidence>
<keyword evidence="4" id="KW-0690">Ribosome biogenesis</keyword>
<feature type="region of interest" description="Disordered" evidence="8">
    <location>
        <begin position="90"/>
        <end position="115"/>
    </location>
</feature>
<dbReference type="VEuPathDB" id="FungiDB:SJAG_04919"/>
<dbReference type="GeneID" id="7050351"/>
<feature type="region of interest" description="Disordered" evidence="8">
    <location>
        <begin position="1"/>
        <end position="57"/>
    </location>
</feature>
<dbReference type="HOGENOM" id="CLU_169841_0_0_1"/>
<dbReference type="InterPro" id="IPR037650">
    <property type="entry name" value="Loc1"/>
</dbReference>
<dbReference type="RefSeq" id="XP_002175990.1">
    <property type="nucleotide sequence ID" value="XM_002175954.2"/>
</dbReference>
<dbReference type="PANTHER" id="PTHR28028:SF1">
    <property type="entry name" value="60S RIBOSOMAL SUBUNIT ASSEMBLY_EXPORT PROTEIN LOC1"/>
    <property type="match status" value="1"/>
</dbReference>
<evidence type="ECO:0000256" key="8">
    <source>
        <dbReference type="SAM" id="MobiDB-lite"/>
    </source>
</evidence>
<dbReference type="GO" id="GO:0003729">
    <property type="term" value="F:mRNA binding"/>
    <property type="evidence" value="ECO:0007669"/>
    <property type="project" value="InterPro"/>
</dbReference>
<dbReference type="GO" id="GO:0042273">
    <property type="term" value="P:ribosomal large subunit biogenesis"/>
    <property type="evidence" value="ECO:0007669"/>
    <property type="project" value="InterPro"/>
</dbReference>
<dbReference type="JaponicusDB" id="SJAG_04919">
    <property type="gene designation" value="loc1"/>
</dbReference>
<keyword evidence="7" id="KW-0539">Nucleus</keyword>